<dbReference type="InterPro" id="IPR001544">
    <property type="entry name" value="Aminotrans_IV"/>
</dbReference>
<evidence type="ECO:0000256" key="6">
    <source>
        <dbReference type="ARBA" id="ARBA00022576"/>
    </source>
</evidence>
<comment type="catalytic activity">
    <reaction evidence="9 12">
        <text>D-alanine + 2-oxoglutarate = D-glutamate + pyruvate</text>
        <dbReference type="Rhea" id="RHEA:15869"/>
        <dbReference type="ChEBI" id="CHEBI:15361"/>
        <dbReference type="ChEBI" id="CHEBI:16810"/>
        <dbReference type="ChEBI" id="CHEBI:29986"/>
        <dbReference type="ChEBI" id="CHEBI:57416"/>
        <dbReference type="EC" id="2.6.1.21"/>
    </reaction>
</comment>
<organism evidence="13 14">
    <name type="scientific">Halalkalibacillus sediminis</name>
    <dbReference type="NCBI Taxonomy" id="2018042"/>
    <lineage>
        <taxon>Bacteria</taxon>
        <taxon>Bacillati</taxon>
        <taxon>Bacillota</taxon>
        <taxon>Bacilli</taxon>
        <taxon>Bacillales</taxon>
        <taxon>Bacillaceae</taxon>
        <taxon>Halalkalibacillus</taxon>
    </lineage>
</organism>
<dbReference type="PANTHER" id="PTHR42743:SF10">
    <property type="entry name" value="D-ALANINE AMINOTRANSFERASE"/>
    <property type="match status" value="1"/>
</dbReference>
<evidence type="ECO:0000256" key="1">
    <source>
        <dbReference type="ARBA" id="ARBA00001933"/>
    </source>
</evidence>
<dbReference type="InterPro" id="IPR050571">
    <property type="entry name" value="Class-IV_PLP-Dep_Aminotrnsfr"/>
</dbReference>
<dbReference type="InterPro" id="IPR043131">
    <property type="entry name" value="BCAT-like_N"/>
</dbReference>
<dbReference type="CDD" id="cd01558">
    <property type="entry name" value="D-AAT_like"/>
    <property type="match status" value="1"/>
</dbReference>
<reference evidence="13 14" key="1">
    <citation type="submission" date="2017-06" db="EMBL/GenBank/DDBJ databases">
        <title>the draft geome sequence of Illustriluteabacillus marina B3227.</title>
        <authorList>
            <person name="He R.-H."/>
            <person name="Du Z.-J."/>
        </authorList>
    </citation>
    <scope>NUCLEOTIDE SEQUENCE [LARGE SCALE GENOMIC DNA]</scope>
    <source>
        <strain evidence="13 14">B3227</strain>
    </source>
</reference>
<dbReference type="Proteomes" id="UP000243524">
    <property type="component" value="Unassembled WGS sequence"/>
</dbReference>
<gene>
    <name evidence="13" type="primary">dat</name>
    <name evidence="13" type="ORF">CEY16_00780</name>
</gene>
<dbReference type="InterPro" id="IPR036038">
    <property type="entry name" value="Aminotransferase-like"/>
</dbReference>
<comment type="function">
    <text evidence="12">Acts on the D-isomers of alanine, leucine, aspartate, glutamate, aminobutyrate, norvaline and asparagine. The enzyme transfers an amino group from a substrate D-amino acid to the pyridoxal phosphate cofactor to form pyridoxamine and an alpha-keto acid in the first half-reaction.</text>
</comment>
<dbReference type="GO" id="GO:0005829">
    <property type="term" value="C:cytosol"/>
    <property type="evidence" value="ECO:0007669"/>
    <property type="project" value="TreeGrafter"/>
</dbReference>
<dbReference type="Gene3D" id="3.20.10.10">
    <property type="entry name" value="D-amino Acid Aminotransferase, subunit A, domain 2"/>
    <property type="match status" value="1"/>
</dbReference>
<dbReference type="EMBL" id="PJNH01000001">
    <property type="protein sequence ID" value="PKR78326.1"/>
    <property type="molecule type" value="Genomic_DNA"/>
</dbReference>
<dbReference type="GO" id="GO:0030170">
    <property type="term" value="F:pyridoxal phosphate binding"/>
    <property type="evidence" value="ECO:0007669"/>
    <property type="project" value="InterPro"/>
</dbReference>
<dbReference type="RefSeq" id="WP_101330070.1">
    <property type="nucleotide sequence ID" value="NZ_PJNH01000001.1"/>
</dbReference>
<proteinExistence type="inferred from homology"/>
<dbReference type="SUPFAM" id="SSF56752">
    <property type="entry name" value="D-aminoacid aminotransferase-like PLP-dependent enzymes"/>
    <property type="match status" value="1"/>
</dbReference>
<dbReference type="GO" id="GO:0047810">
    <property type="term" value="F:D-alanine-2-oxoglutarate aminotransferase activity"/>
    <property type="evidence" value="ECO:0007669"/>
    <property type="project" value="UniProtKB-EC"/>
</dbReference>
<dbReference type="NCBIfam" id="TIGR01121">
    <property type="entry name" value="D_amino_aminoT"/>
    <property type="match status" value="1"/>
</dbReference>
<comment type="subunit">
    <text evidence="3">Homodimer.</text>
</comment>
<evidence type="ECO:0000256" key="12">
    <source>
        <dbReference type="RuleBase" id="RU004520"/>
    </source>
</evidence>
<evidence type="ECO:0000256" key="10">
    <source>
        <dbReference type="RuleBase" id="RU004106"/>
    </source>
</evidence>
<accession>A0A2I0QVG6</accession>
<evidence type="ECO:0000256" key="3">
    <source>
        <dbReference type="ARBA" id="ARBA00011738"/>
    </source>
</evidence>
<dbReference type="InterPro" id="IPR043132">
    <property type="entry name" value="BCAT-like_C"/>
</dbReference>
<dbReference type="Gene3D" id="3.30.470.10">
    <property type="match status" value="1"/>
</dbReference>
<dbReference type="OrthoDB" id="9805628at2"/>
<sequence length="283" mass="32202">MIILKNNQLVQREEAIIDMEDRGFQFGDGVYEVIRIYEGKFFLMNEHLERLQYSLTETGIEFDIKKGKLAEQLEDLAEKNQIDDGAIYIQITRGIAPRSHPYPTEAIPTLMAYPIPISRPIKLQESGAKVILEEDVRWLRCDIKSLNLLGNVMAKQTAKEAEAFEAILYRNPEHVTEGSSTNVFIVKDGKVITHPANNFILNGITRRYIHHLSNQLGITFEEDVFSVDELLNADEVFLASTTSEVMPVTQIDDYTIGNGEPGSISRKLLDEFFKHVDTDQIRV</sequence>
<dbReference type="GO" id="GO:0046394">
    <property type="term" value="P:carboxylic acid biosynthetic process"/>
    <property type="evidence" value="ECO:0007669"/>
    <property type="project" value="UniProtKB-ARBA"/>
</dbReference>
<dbReference type="EC" id="2.6.1.21" evidence="4 12"/>
<name>A0A2I0QVG6_9BACI</name>
<dbReference type="Pfam" id="PF01063">
    <property type="entry name" value="Aminotran_4"/>
    <property type="match status" value="1"/>
</dbReference>
<evidence type="ECO:0000256" key="11">
    <source>
        <dbReference type="RuleBase" id="RU004516"/>
    </source>
</evidence>
<dbReference type="GO" id="GO:0008652">
    <property type="term" value="P:amino acid biosynthetic process"/>
    <property type="evidence" value="ECO:0007669"/>
    <property type="project" value="UniProtKB-ARBA"/>
</dbReference>
<dbReference type="InterPro" id="IPR018300">
    <property type="entry name" value="Aminotrans_IV_CS"/>
</dbReference>
<comment type="similarity">
    <text evidence="2 10">Belongs to the class-IV pyridoxal-phosphate-dependent aminotransferase family.</text>
</comment>
<comment type="caution">
    <text evidence="13">The sequence shown here is derived from an EMBL/GenBank/DDBJ whole genome shotgun (WGS) entry which is preliminary data.</text>
</comment>
<evidence type="ECO:0000256" key="7">
    <source>
        <dbReference type="ARBA" id="ARBA00022679"/>
    </source>
</evidence>
<evidence type="ECO:0000256" key="9">
    <source>
        <dbReference type="ARBA" id="ARBA00047911"/>
    </source>
</evidence>
<evidence type="ECO:0000256" key="8">
    <source>
        <dbReference type="ARBA" id="ARBA00022898"/>
    </source>
</evidence>
<dbReference type="PROSITE" id="PS00770">
    <property type="entry name" value="AA_TRANSFER_CLASS_4"/>
    <property type="match status" value="1"/>
</dbReference>
<keyword evidence="14" id="KW-1185">Reference proteome</keyword>
<protein>
    <recommendedName>
        <fullName evidence="5 12">D-alanine aminotransferase</fullName>
        <ecNumber evidence="4 12">2.6.1.21</ecNumber>
    </recommendedName>
</protein>
<evidence type="ECO:0000256" key="5">
    <source>
        <dbReference type="ARBA" id="ARBA00021779"/>
    </source>
</evidence>
<dbReference type="InterPro" id="IPR005784">
    <property type="entry name" value="D_amino_transT"/>
</dbReference>
<dbReference type="PANTHER" id="PTHR42743">
    <property type="entry name" value="AMINO-ACID AMINOTRANSFERASE"/>
    <property type="match status" value="1"/>
</dbReference>
<dbReference type="FunFam" id="3.20.10.10:FF:000002">
    <property type="entry name" value="D-alanine aminotransferase"/>
    <property type="match status" value="1"/>
</dbReference>
<keyword evidence="6" id="KW-0032">Aminotransferase</keyword>
<keyword evidence="8 11" id="KW-0663">Pyridoxal phosphate</keyword>
<evidence type="ECO:0000256" key="2">
    <source>
        <dbReference type="ARBA" id="ARBA00009320"/>
    </source>
</evidence>
<keyword evidence="7" id="KW-0808">Transferase</keyword>
<evidence type="ECO:0000313" key="14">
    <source>
        <dbReference type="Proteomes" id="UP000243524"/>
    </source>
</evidence>
<dbReference type="AlphaFoldDB" id="A0A2I0QVG6"/>
<comment type="cofactor">
    <cofactor evidence="1 11">
        <name>pyridoxal 5'-phosphate</name>
        <dbReference type="ChEBI" id="CHEBI:597326"/>
    </cofactor>
</comment>
<evidence type="ECO:0000313" key="13">
    <source>
        <dbReference type="EMBL" id="PKR78326.1"/>
    </source>
</evidence>
<dbReference type="GO" id="GO:0046416">
    <property type="term" value="P:D-amino acid metabolic process"/>
    <property type="evidence" value="ECO:0007669"/>
    <property type="project" value="InterPro"/>
</dbReference>
<evidence type="ECO:0000256" key="4">
    <source>
        <dbReference type="ARBA" id="ARBA00012874"/>
    </source>
</evidence>